<evidence type="ECO:0000256" key="1">
    <source>
        <dbReference type="ARBA" id="ARBA00004328"/>
    </source>
</evidence>
<dbReference type="Gene3D" id="2.160.20.10">
    <property type="entry name" value="Single-stranded right-handed beta-helix, Pectin lyase-like"/>
    <property type="match status" value="1"/>
</dbReference>
<keyword evidence="2" id="KW-1227">Viral tail protein</keyword>
<evidence type="ECO:0000256" key="3">
    <source>
        <dbReference type="ARBA" id="ARBA00022844"/>
    </source>
</evidence>
<dbReference type="InterPro" id="IPR024535">
    <property type="entry name" value="RHGA/B-epi-like_pectate_lyase"/>
</dbReference>
<name>A0A6J7XFP9_9CAUD</name>
<comment type="subcellular location">
    <subcellularLocation>
        <location evidence="1">Virion</location>
    </subcellularLocation>
</comment>
<dbReference type="GO" id="GO:0016829">
    <property type="term" value="F:lyase activity"/>
    <property type="evidence" value="ECO:0007669"/>
    <property type="project" value="UniProtKB-KW"/>
</dbReference>
<evidence type="ECO:0000313" key="7">
    <source>
        <dbReference type="EMBL" id="CAB5230130.1"/>
    </source>
</evidence>
<dbReference type="PROSITE" id="PS51688">
    <property type="entry name" value="ICA"/>
    <property type="match status" value="1"/>
</dbReference>
<dbReference type="GO" id="GO:0098015">
    <property type="term" value="C:virus tail"/>
    <property type="evidence" value="ECO:0007669"/>
    <property type="project" value="UniProtKB-KW"/>
</dbReference>
<keyword evidence="3" id="KW-0946">Virion</keyword>
<evidence type="ECO:0000313" key="6">
    <source>
        <dbReference type="EMBL" id="CAB4215907.1"/>
    </source>
</evidence>
<dbReference type="EMBL" id="LR797433">
    <property type="protein sequence ID" value="CAB4215907.1"/>
    <property type="molecule type" value="Genomic_DNA"/>
</dbReference>
<evidence type="ECO:0000313" key="5">
    <source>
        <dbReference type="EMBL" id="CAB4184248.1"/>
    </source>
</evidence>
<dbReference type="GO" id="GO:0019058">
    <property type="term" value="P:viral life cycle"/>
    <property type="evidence" value="ECO:0007669"/>
    <property type="project" value="UniProtKB-ARBA"/>
</dbReference>
<organism evidence="7">
    <name type="scientific">uncultured Caudovirales phage</name>
    <dbReference type="NCBI Taxonomy" id="2100421"/>
    <lineage>
        <taxon>Viruses</taxon>
        <taxon>Duplodnaviria</taxon>
        <taxon>Heunggongvirae</taxon>
        <taxon>Uroviricota</taxon>
        <taxon>Caudoviricetes</taxon>
        <taxon>Peduoviridae</taxon>
        <taxon>Maltschvirus</taxon>
        <taxon>Maltschvirus maltsch</taxon>
    </lineage>
</organism>
<proteinExistence type="predicted"/>
<dbReference type="EMBL" id="LR798410">
    <property type="protein sequence ID" value="CAB5230130.1"/>
    <property type="molecule type" value="Genomic_DNA"/>
</dbReference>
<protein>
    <submittedName>
        <fullName evidence="7">Pectate lyase superfamily protein</fullName>
    </submittedName>
</protein>
<accession>A0A6J7XFP9</accession>
<dbReference type="InterPro" id="IPR030392">
    <property type="entry name" value="S74_ICA"/>
</dbReference>
<dbReference type="InterPro" id="IPR011050">
    <property type="entry name" value="Pectin_lyase_fold/virulence"/>
</dbReference>
<evidence type="ECO:0000259" key="4">
    <source>
        <dbReference type="PROSITE" id="PS51688"/>
    </source>
</evidence>
<dbReference type="GO" id="GO:0051701">
    <property type="term" value="P:biological process involved in interaction with host"/>
    <property type="evidence" value="ECO:0007669"/>
    <property type="project" value="UniProtKB-ARBA"/>
</dbReference>
<sequence>MSLTKASYSMITGAVVNVLDYGAVADNSTNNQAAFQSAINAAVASESAVYIPAGYYKFSSGVTITDAVTIFGDGWGSVIYGTFATGDMFTVTSQDPVNISNIKITSTVNKTAGAAIAFDSGAGTQNNYSVIDSCFFEYQFQGVYCFRSAYQRITNNHFTQNSANGVSIFLGNATTPDAGDQVVANNQIYGGTGVIGISQSGGGGTRIYGNKFLQIQNGYYCQFTGTDQSGIIIVSNNSFDGCTGSSLLITGTGTSIVTDITINGNVFGGSPTNSFMYFQASGSASVGRMAITGNSVIQNTGSQDIITLNKIGDANISSNTFSGAGAITLTSDCVDCVVSNNLLENISVSNASTSTYVANPNTAQTLLSNGNILLGSEASTTVVGRINSYTAANAENVLMMFKLTQVQATIGMKSSTDTNFYVGTGSPTIGTNGVYLTNTGSSWNAVSDERMKTIVETIENAAEKVSSLRAVIGYYNNDEKQIRRPFLIAQDVQAVLPEAVNVQDVETGTLGMSYTDTIPLLVAAIKDLTTRLTALEAKV</sequence>
<dbReference type="EMBL" id="LR797056">
    <property type="protein sequence ID" value="CAB4184248.1"/>
    <property type="molecule type" value="Genomic_DNA"/>
</dbReference>
<dbReference type="InterPro" id="IPR012334">
    <property type="entry name" value="Pectin_lyas_fold"/>
</dbReference>
<evidence type="ECO:0000256" key="2">
    <source>
        <dbReference type="ARBA" id="ARBA00022732"/>
    </source>
</evidence>
<dbReference type="SUPFAM" id="SSF51126">
    <property type="entry name" value="Pectin lyase-like"/>
    <property type="match status" value="1"/>
</dbReference>
<gene>
    <name evidence="5" type="ORF">UFOVP1109_44</name>
    <name evidence="6" type="ORF">UFOVP1473_27</name>
    <name evidence="7" type="ORF">UFOVP1560_35</name>
</gene>
<keyword evidence="7" id="KW-0456">Lyase</keyword>
<reference evidence="7" key="1">
    <citation type="submission" date="2020-05" db="EMBL/GenBank/DDBJ databases">
        <authorList>
            <person name="Chiriac C."/>
            <person name="Salcher M."/>
            <person name="Ghai R."/>
            <person name="Kavagutti S V."/>
        </authorList>
    </citation>
    <scope>NUCLEOTIDE SEQUENCE</scope>
</reference>
<dbReference type="Pfam" id="PF13884">
    <property type="entry name" value="Peptidase_S74"/>
    <property type="match status" value="1"/>
</dbReference>
<dbReference type="Pfam" id="PF12708">
    <property type="entry name" value="Pect-lyase_RHGA_epim"/>
    <property type="match status" value="1"/>
</dbReference>
<feature type="domain" description="Peptidase S74" evidence="4">
    <location>
        <begin position="447"/>
        <end position="539"/>
    </location>
</feature>